<evidence type="ECO:0000256" key="2">
    <source>
        <dbReference type="ARBA" id="ARBA00010687"/>
    </source>
</evidence>
<keyword evidence="5 6" id="KW-0326">Glycosidase</keyword>
<comment type="caution">
    <text evidence="8">The sequence shown here is derived from an EMBL/GenBank/DDBJ whole genome shotgun (WGS) entry which is preliminary data.</text>
</comment>
<dbReference type="RefSeq" id="WP_380851561.1">
    <property type="nucleotide sequence ID" value="NZ_JBHSFP010000052.1"/>
</dbReference>
<evidence type="ECO:0000256" key="4">
    <source>
        <dbReference type="ARBA" id="ARBA00022801"/>
    </source>
</evidence>
<evidence type="ECO:0000256" key="6">
    <source>
        <dbReference type="RuleBase" id="RU361192"/>
    </source>
</evidence>
<comment type="catalytic activity">
    <reaction evidence="1 6">
        <text>The enzyme specifically hydrolyzes (1-&gt;4)-beta-D-galactosidic linkages in type I arabinogalactans.</text>
        <dbReference type="EC" id="3.2.1.89"/>
    </reaction>
</comment>
<dbReference type="EC" id="3.2.1.89" evidence="3 6"/>
<evidence type="ECO:0000256" key="3">
    <source>
        <dbReference type="ARBA" id="ARBA00012556"/>
    </source>
</evidence>
<dbReference type="Pfam" id="PF07745">
    <property type="entry name" value="Glyco_hydro_53"/>
    <property type="match status" value="1"/>
</dbReference>
<dbReference type="Gene3D" id="3.20.20.80">
    <property type="entry name" value="Glycosidases"/>
    <property type="match status" value="1"/>
</dbReference>
<dbReference type="Gene3D" id="2.60.120.260">
    <property type="entry name" value="Galactose-binding domain-like"/>
    <property type="match status" value="1"/>
</dbReference>
<organism evidence="8 9">
    <name type="scientific">Sphaerisporangium dianthi</name>
    <dbReference type="NCBI Taxonomy" id="1436120"/>
    <lineage>
        <taxon>Bacteria</taxon>
        <taxon>Bacillati</taxon>
        <taxon>Actinomycetota</taxon>
        <taxon>Actinomycetes</taxon>
        <taxon>Streptosporangiales</taxon>
        <taxon>Streptosporangiaceae</taxon>
        <taxon>Sphaerisporangium</taxon>
    </lineage>
</organism>
<keyword evidence="4 6" id="KW-0378">Hydrolase</keyword>
<dbReference type="Proteomes" id="UP001596004">
    <property type="component" value="Unassembled WGS sequence"/>
</dbReference>
<feature type="region of interest" description="Disordered" evidence="7">
    <location>
        <begin position="33"/>
        <end position="63"/>
    </location>
</feature>
<evidence type="ECO:0000313" key="8">
    <source>
        <dbReference type="EMBL" id="MFC4536671.1"/>
    </source>
</evidence>
<keyword evidence="6" id="KW-0732">Signal</keyword>
<feature type="chain" id="PRO_5044963183" description="Arabinogalactan endo-beta-1,4-galactanase" evidence="6">
    <location>
        <begin position="28"/>
        <end position="511"/>
    </location>
</feature>
<dbReference type="InterPro" id="IPR017853">
    <property type="entry name" value="GH"/>
</dbReference>
<dbReference type="PANTHER" id="PTHR34983:SF1">
    <property type="entry name" value="ARABINOGALACTAN ENDO-BETA-1,4-GALACTANASE A"/>
    <property type="match status" value="1"/>
</dbReference>
<keyword evidence="9" id="KW-1185">Reference proteome</keyword>
<protein>
    <recommendedName>
        <fullName evidence="3 6">Arabinogalactan endo-beta-1,4-galactanase</fullName>
        <ecNumber evidence="3 6">3.2.1.89</ecNumber>
    </recommendedName>
</protein>
<evidence type="ECO:0000256" key="5">
    <source>
        <dbReference type="ARBA" id="ARBA00023295"/>
    </source>
</evidence>
<accession>A0ABV9CUP8</accession>
<dbReference type="EMBL" id="JBHSFP010000052">
    <property type="protein sequence ID" value="MFC4536671.1"/>
    <property type="molecule type" value="Genomic_DNA"/>
</dbReference>
<dbReference type="PANTHER" id="PTHR34983">
    <property type="entry name" value="ARABINOGALACTAN ENDO-BETA-1,4-GALACTANASE A"/>
    <property type="match status" value="1"/>
</dbReference>
<evidence type="ECO:0000313" key="9">
    <source>
        <dbReference type="Proteomes" id="UP001596004"/>
    </source>
</evidence>
<evidence type="ECO:0000256" key="1">
    <source>
        <dbReference type="ARBA" id="ARBA00001695"/>
    </source>
</evidence>
<feature type="signal peptide" evidence="6">
    <location>
        <begin position="1"/>
        <end position="27"/>
    </location>
</feature>
<proteinExistence type="inferred from homology"/>
<gene>
    <name evidence="8" type="ORF">ACFO60_38380</name>
</gene>
<evidence type="ECO:0000256" key="7">
    <source>
        <dbReference type="SAM" id="MobiDB-lite"/>
    </source>
</evidence>
<reference evidence="9" key="1">
    <citation type="journal article" date="2019" name="Int. J. Syst. Evol. Microbiol.">
        <title>The Global Catalogue of Microorganisms (GCM) 10K type strain sequencing project: providing services to taxonomists for standard genome sequencing and annotation.</title>
        <authorList>
            <consortium name="The Broad Institute Genomics Platform"/>
            <consortium name="The Broad Institute Genome Sequencing Center for Infectious Disease"/>
            <person name="Wu L."/>
            <person name="Ma J."/>
        </authorList>
    </citation>
    <scope>NUCLEOTIDE SEQUENCE [LARGE SCALE GENOMIC DNA]</scope>
    <source>
        <strain evidence="9">CGMCC 4.7132</strain>
    </source>
</reference>
<sequence>MRRTMAVAVLCGAALLLPMSAAGPAQAATTVTNGGFESSGTGVPSPPGWTSSGTTSADYTETGGRSGSFRLTHWSSSAYTVKTSQTLTGLAGGPYTLSLYVRNGGGQGSAYAGLENCGGPAVRTPLPVTADWLKIVVSANVSGGSCTISLYSSAAAGNWASFDDVAFAPGATTLSVKGADVSTLAKSEAYGGVYYGTDGVRRDALSLLKSYGANYARLKVWVRPADGYNDKAHVLAVARRVKALGMGLLVDFHYSDRWADPGRQNKPASWASLPFDQLRQAVYDHTYDVLNALKAQGTTADMAQIGNEINDGMLWEDGRASANFGGLAQLLNAGSDAAKAVSSSTKVVVHLAEGGNSSLFRWFFDNARSNGVRFDVIGASYYSYWHGTLAAMQANVIDIRSRYGKPVFLAETAYPFTTGNDDHEPNIITAATPYPGYPATQAGQAAMFRDVLSTAQAAGALGAFYWEPTWTAVTGNGWDPENPSSGNGWDNQALFDFNNRPTAAIAEFGHP</sequence>
<feature type="compositionally biased region" description="Low complexity" evidence="7">
    <location>
        <begin position="38"/>
        <end position="56"/>
    </location>
</feature>
<name>A0ABV9CUP8_9ACTN</name>
<dbReference type="SUPFAM" id="SSF51445">
    <property type="entry name" value="(Trans)glycosidases"/>
    <property type="match status" value="1"/>
</dbReference>
<dbReference type="InterPro" id="IPR011683">
    <property type="entry name" value="Glyco_hydro_53"/>
</dbReference>
<comment type="similarity">
    <text evidence="2 6">Belongs to the glycosyl hydrolase 53 family.</text>
</comment>